<gene>
    <name evidence="3" type="ORF">BN977_05816</name>
</gene>
<keyword evidence="1" id="KW-0472">Membrane</keyword>
<proteinExistence type="predicted"/>
<evidence type="ECO:0000313" key="3">
    <source>
        <dbReference type="EMBL" id="CDO10975.1"/>
    </source>
</evidence>
<reference evidence="3" key="1">
    <citation type="submission" date="2014-03" db="EMBL/GenBank/DDBJ databases">
        <title>Draft Genome Sequence of Mycobacterium cosmeticum DSM 44829.</title>
        <authorList>
            <person name="Croce O."/>
            <person name="Robert C."/>
            <person name="Raoult D."/>
            <person name="Drancourt M."/>
        </authorList>
    </citation>
    <scope>NUCLEOTIDE SEQUENCE [LARGE SCALE GENOMIC DNA]</scope>
    <source>
        <strain evidence="3">DSM 44829</strain>
    </source>
</reference>
<evidence type="ECO:0000259" key="2">
    <source>
        <dbReference type="Pfam" id="PF10708"/>
    </source>
</evidence>
<keyword evidence="1" id="KW-1133">Transmembrane helix</keyword>
<feature type="domain" description="DUF2510" evidence="2">
    <location>
        <begin position="9"/>
        <end position="40"/>
    </location>
</feature>
<dbReference type="EMBL" id="CCBB010000003">
    <property type="protein sequence ID" value="CDO10975.1"/>
    <property type="molecule type" value="Genomic_DNA"/>
</dbReference>
<evidence type="ECO:0000256" key="1">
    <source>
        <dbReference type="SAM" id="Phobius"/>
    </source>
</evidence>
<dbReference type="Pfam" id="PF10708">
    <property type="entry name" value="DUF2510"/>
    <property type="match status" value="1"/>
</dbReference>
<feature type="transmembrane region" description="Helical" evidence="1">
    <location>
        <begin position="68"/>
        <end position="87"/>
    </location>
</feature>
<keyword evidence="4" id="KW-1185">Reference proteome</keyword>
<protein>
    <recommendedName>
        <fullName evidence="2">DUF2510 domain-containing protein</fullName>
    </recommendedName>
</protein>
<dbReference type="STRING" id="258533.BN977_05816"/>
<sequence>MTYSTGTPPGWFPDPTTGGLRWWDGRQWTEHRQPVPQQAHPAPGLYVPPQWVHDVAAAQARHKTRSRIIAVIAAVVLVAGGIGWYVLAQNTSSTDWYQEGYDIGYHKAGAVSAMGQDPDDACHLALIGKINLGDNPRLRRNRELRRGCVQGVQDYLKDHGPMPGLR</sequence>
<organism evidence="3 4">
    <name type="scientific">Mycolicibacterium cosmeticum</name>
    <dbReference type="NCBI Taxonomy" id="258533"/>
    <lineage>
        <taxon>Bacteria</taxon>
        <taxon>Bacillati</taxon>
        <taxon>Actinomycetota</taxon>
        <taxon>Actinomycetes</taxon>
        <taxon>Mycobacteriales</taxon>
        <taxon>Mycobacteriaceae</taxon>
        <taxon>Mycolicibacterium</taxon>
    </lineage>
</organism>
<evidence type="ECO:0000313" key="4">
    <source>
        <dbReference type="Proteomes" id="UP000028870"/>
    </source>
</evidence>
<dbReference type="eggNOG" id="ENOG5031QUU">
    <property type="taxonomic scope" value="Bacteria"/>
</dbReference>
<dbReference type="Proteomes" id="UP000028870">
    <property type="component" value="Unassembled WGS sequence"/>
</dbReference>
<dbReference type="RefSeq" id="WP_036403318.1">
    <property type="nucleotide sequence ID" value="NZ_CCBB010000003.1"/>
</dbReference>
<name>W9BM88_MYCCO</name>
<comment type="caution">
    <text evidence="3">The sequence shown here is derived from an EMBL/GenBank/DDBJ whole genome shotgun (WGS) entry which is preliminary data.</text>
</comment>
<dbReference type="InterPro" id="IPR018929">
    <property type="entry name" value="DUF2510"/>
</dbReference>
<reference evidence="3" key="2">
    <citation type="submission" date="2014-03" db="EMBL/GenBank/DDBJ databases">
        <authorList>
            <person name="Urmite Genomes"/>
        </authorList>
    </citation>
    <scope>NUCLEOTIDE SEQUENCE</scope>
    <source>
        <strain evidence="3">DSM 44829</strain>
    </source>
</reference>
<dbReference type="OrthoDB" id="4463773at2"/>
<dbReference type="AlphaFoldDB" id="W9BM88"/>
<keyword evidence="1" id="KW-0812">Transmembrane</keyword>
<accession>W9BM88</accession>